<gene>
    <name evidence="1" type="ORF">GCM10018772_70000</name>
</gene>
<evidence type="ECO:0000313" key="1">
    <source>
        <dbReference type="EMBL" id="GHF34353.1"/>
    </source>
</evidence>
<accession>A0A919B012</accession>
<reference evidence="1" key="1">
    <citation type="journal article" date="2014" name="Int. J. Syst. Evol. Microbiol.">
        <title>Complete genome sequence of Corynebacterium casei LMG S-19264T (=DSM 44701T), isolated from a smear-ripened cheese.</title>
        <authorList>
            <consortium name="US DOE Joint Genome Institute (JGI-PGF)"/>
            <person name="Walter F."/>
            <person name="Albersmeier A."/>
            <person name="Kalinowski J."/>
            <person name="Ruckert C."/>
        </authorList>
    </citation>
    <scope>NUCLEOTIDE SEQUENCE</scope>
    <source>
        <strain evidence="1">JCM 4477</strain>
    </source>
</reference>
<dbReference type="EMBL" id="BNBI01000024">
    <property type="protein sequence ID" value="GHF34353.1"/>
    <property type="molecule type" value="Genomic_DNA"/>
</dbReference>
<sequence>MNCEQVRIDVATEAVTGEAQPDKDLRDAHLLRCLPCWLERAELRGVVAVLSVMVPDQSPGPHRFSH</sequence>
<name>A0A919B012_9ACTN</name>
<dbReference type="AlphaFoldDB" id="A0A919B012"/>
<organism evidence="1 2">
    <name type="scientific">Streptomyces fumanus</name>
    <dbReference type="NCBI Taxonomy" id="67302"/>
    <lineage>
        <taxon>Bacteria</taxon>
        <taxon>Bacillati</taxon>
        <taxon>Actinomycetota</taxon>
        <taxon>Actinomycetes</taxon>
        <taxon>Kitasatosporales</taxon>
        <taxon>Streptomycetaceae</taxon>
        <taxon>Streptomyces</taxon>
    </lineage>
</organism>
<protein>
    <submittedName>
        <fullName evidence="1">Uncharacterized protein</fullName>
    </submittedName>
</protein>
<reference evidence="1" key="2">
    <citation type="submission" date="2020-09" db="EMBL/GenBank/DDBJ databases">
        <authorList>
            <person name="Sun Q."/>
            <person name="Ohkuma M."/>
        </authorList>
    </citation>
    <scope>NUCLEOTIDE SEQUENCE</scope>
    <source>
        <strain evidence="1">JCM 4477</strain>
    </source>
</reference>
<keyword evidence="2" id="KW-1185">Reference proteome</keyword>
<proteinExistence type="predicted"/>
<comment type="caution">
    <text evidence="1">The sequence shown here is derived from an EMBL/GenBank/DDBJ whole genome shotgun (WGS) entry which is preliminary data.</text>
</comment>
<dbReference type="Proteomes" id="UP000630718">
    <property type="component" value="Unassembled WGS sequence"/>
</dbReference>
<dbReference type="RefSeq" id="WP_190208502.1">
    <property type="nucleotide sequence ID" value="NZ_BNBI01000024.1"/>
</dbReference>
<evidence type="ECO:0000313" key="2">
    <source>
        <dbReference type="Proteomes" id="UP000630718"/>
    </source>
</evidence>